<dbReference type="Proteomes" id="UP001219525">
    <property type="component" value="Unassembled WGS sequence"/>
</dbReference>
<comment type="caution">
    <text evidence="2">The sequence shown here is derived from an EMBL/GenBank/DDBJ whole genome shotgun (WGS) entry which is preliminary data.</text>
</comment>
<reference evidence="2" key="1">
    <citation type="submission" date="2023-03" db="EMBL/GenBank/DDBJ databases">
        <title>Massive genome expansion in bonnet fungi (Mycena s.s.) driven by repeated elements and novel gene families across ecological guilds.</title>
        <authorList>
            <consortium name="Lawrence Berkeley National Laboratory"/>
            <person name="Harder C.B."/>
            <person name="Miyauchi S."/>
            <person name="Viragh M."/>
            <person name="Kuo A."/>
            <person name="Thoen E."/>
            <person name="Andreopoulos B."/>
            <person name="Lu D."/>
            <person name="Skrede I."/>
            <person name="Drula E."/>
            <person name="Henrissat B."/>
            <person name="Morin E."/>
            <person name="Kohler A."/>
            <person name="Barry K."/>
            <person name="LaButti K."/>
            <person name="Morin E."/>
            <person name="Salamov A."/>
            <person name="Lipzen A."/>
            <person name="Mereny Z."/>
            <person name="Hegedus B."/>
            <person name="Baldrian P."/>
            <person name="Stursova M."/>
            <person name="Weitz H."/>
            <person name="Taylor A."/>
            <person name="Grigoriev I.V."/>
            <person name="Nagy L.G."/>
            <person name="Martin F."/>
            <person name="Kauserud H."/>
        </authorList>
    </citation>
    <scope>NUCLEOTIDE SEQUENCE</scope>
    <source>
        <strain evidence="2">9144</strain>
    </source>
</reference>
<keyword evidence="3" id="KW-1185">Reference proteome</keyword>
<feature type="region of interest" description="Disordered" evidence="1">
    <location>
        <begin position="235"/>
        <end position="258"/>
    </location>
</feature>
<evidence type="ECO:0000313" key="3">
    <source>
        <dbReference type="Proteomes" id="UP001219525"/>
    </source>
</evidence>
<name>A0AAD6YIW7_9AGAR</name>
<evidence type="ECO:0000256" key="1">
    <source>
        <dbReference type="SAM" id="MobiDB-lite"/>
    </source>
</evidence>
<organism evidence="2 3">
    <name type="scientific">Mycena pura</name>
    <dbReference type="NCBI Taxonomy" id="153505"/>
    <lineage>
        <taxon>Eukaryota</taxon>
        <taxon>Fungi</taxon>
        <taxon>Dikarya</taxon>
        <taxon>Basidiomycota</taxon>
        <taxon>Agaricomycotina</taxon>
        <taxon>Agaricomycetes</taxon>
        <taxon>Agaricomycetidae</taxon>
        <taxon>Agaricales</taxon>
        <taxon>Marasmiineae</taxon>
        <taxon>Mycenaceae</taxon>
        <taxon>Mycena</taxon>
    </lineage>
</organism>
<proteinExistence type="predicted"/>
<gene>
    <name evidence="2" type="ORF">GGX14DRAFT_392971</name>
</gene>
<sequence length="294" mass="32959">MASTGYDARIQALKLIQNKRTLMERLEHGIADGFELIDTDAVDYHTRWASRIDFEKAEVLKILRDHGESRHNLMTVPLLQRGSALDAGSMGRVWLVDRQMSGEGECDGEAWRARRLRGGRPGYQTFGPGQWERPRLSVFRFEKTRAVDEPAAYAVYTCLTRSWGMVRGTTIWSADVLMWLYFTSARRSRSEAASPHGAPECGTDEPNEEAPWVARAELAPWAGAVGEYATIDLTPSADDGMRSQIRATQPPRSPCSAAPLVQGARCDKRFARWEHLHKALMEHGEHCGKGFSAR</sequence>
<accession>A0AAD6YIW7</accession>
<dbReference type="AlphaFoldDB" id="A0AAD6YIW7"/>
<protein>
    <submittedName>
        <fullName evidence="2">Uncharacterized protein</fullName>
    </submittedName>
</protein>
<evidence type="ECO:0000313" key="2">
    <source>
        <dbReference type="EMBL" id="KAJ7213469.1"/>
    </source>
</evidence>
<dbReference type="EMBL" id="JARJCW010000021">
    <property type="protein sequence ID" value="KAJ7213469.1"/>
    <property type="molecule type" value="Genomic_DNA"/>
</dbReference>